<proteinExistence type="predicted"/>
<dbReference type="Proteomes" id="UP000257109">
    <property type="component" value="Unassembled WGS sequence"/>
</dbReference>
<evidence type="ECO:0000313" key="8">
    <source>
        <dbReference type="EMBL" id="RDX74366.1"/>
    </source>
</evidence>
<reference evidence="8" key="1">
    <citation type="submission" date="2018-05" db="EMBL/GenBank/DDBJ databases">
        <title>Draft genome of Mucuna pruriens seed.</title>
        <authorList>
            <person name="Nnadi N.E."/>
            <person name="Vos R."/>
            <person name="Hasami M.H."/>
            <person name="Devisetty U.K."/>
            <person name="Aguiy J.C."/>
        </authorList>
    </citation>
    <scope>NUCLEOTIDE SEQUENCE [LARGE SCALE GENOMIC DNA]</scope>
    <source>
        <strain evidence="8">JCA_2017</strain>
    </source>
</reference>
<dbReference type="GO" id="GO:0004519">
    <property type="term" value="F:endonuclease activity"/>
    <property type="evidence" value="ECO:0007669"/>
    <property type="project" value="UniProtKB-KW"/>
</dbReference>
<evidence type="ECO:0000259" key="7">
    <source>
        <dbReference type="Pfam" id="PF17917"/>
    </source>
</evidence>
<keyword evidence="9" id="KW-1185">Reference proteome</keyword>
<accession>A0A371F7U6</accession>
<dbReference type="AlphaFoldDB" id="A0A371F7U6"/>
<keyword evidence="5" id="KW-0378">Hydrolase</keyword>
<evidence type="ECO:0000313" key="9">
    <source>
        <dbReference type="Proteomes" id="UP000257109"/>
    </source>
</evidence>
<keyword evidence="4" id="KW-0255">Endonuclease</keyword>
<protein>
    <recommendedName>
        <fullName evidence="7">Reverse transcriptase RNase H-like domain-containing protein</fullName>
    </recommendedName>
</protein>
<feature type="non-terminal residue" evidence="8">
    <location>
        <position position="84"/>
    </location>
</feature>
<evidence type="ECO:0000256" key="5">
    <source>
        <dbReference type="ARBA" id="ARBA00022801"/>
    </source>
</evidence>
<evidence type="ECO:0000256" key="1">
    <source>
        <dbReference type="ARBA" id="ARBA00022679"/>
    </source>
</evidence>
<keyword evidence="3" id="KW-0540">Nuclease</keyword>
<comment type="caution">
    <text evidence="8">The sequence shown here is derived from an EMBL/GenBank/DDBJ whole genome shotgun (WGS) entry which is preliminary data.</text>
</comment>
<name>A0A371F7U6_MUCPR</name>
<dbReference type="Pfam" id="PF17917">
    <property type="entry name" value="RT_RNaseH"/>
    <property type="match status" value="1"/>
</dbReference>
<keyword evidence="2" id="KW-0548">Nucleotidyltransferase</keyword>
<keyword evidence="6" id="KW-0695">RNA-directed DNA polymerase</keyword>
<keyword evidence="1" id="KW-0808">Transferase</keyword>
<evidence type="ECO:0000256" key="6">
    <source>
        <dbReference type="ARBA" id="ARBA00022918"/>
    </source>
</evidence>
<dbReference type="OrthoDB" id="1436587at2759"/>
<dbReference type="GO" id="GO:0003964">
    <property type="term" value="F:RNA-directed DNA polymerase activity"/>
    <property type="evidence" value="ECO:0007669"/>
    <property type="project" value="UniProtKB-KW"/>
</dbReference>
<dbReference type="InterPro" id="IPR041373">
    <property type="entry name" value="RT_RNaseH"/>
</dbReference>
<evidence type="ECO:0000256" key="4">
    <source>
        <dbReference type="ARBA" id="ARBA00022759"/>
    </source>
</evidence>
<sequence>MSRPRPKCQQAATCHSICILNNGSGPDKLRHYREGAVGNFFALDKFCSYLFGSKIIIFFDHATLKFLLKKSDAKPRLIQWMLLL</sequence>
<gene>
    <name evidence="8" type="ORF">CR513_45900</name>
</gene>
<feature type="domain" description="Reverse transcriptase RNase H-like" evidence="7">
    <location>
        <begin position="40"/>
        <end position="84"/>
    </location>
</feature>
<evidence type="ECO:0000256" key="3">
    <source>
        <dbReference type="ARBA" id="ARBA00022722"/>
    </source>
</evidence>
<organism evidence="8 9">
    <name type="scientific">Mucuna pruriens</name>
    <name type="common">Velvet bean</name>
    <name type="synonym">Dolichos pruriens</name>
    <dbReference type="NCBI Taxonomy" id="157652"/>
    <lineage>
        <taxon>Eukaryota</taxon>
        <taxon>Viridiplantae</taxon>
        <taxon>Streptophyta</taxon>
        <taxon>Embryophyta</taxon>
        <taxon>Tracheophyta</taxon>
        <taxon>Spermatophyta</taxon>
        <taxon>Magnoliopsida</taxon>
        <taxon>eudicotyledons</taxon>
        <taxon>Gunneridae</taxon>
        <taxon>Pentapetalae</taxon>
        <taxon>rosids</taxon>
        <taxon>fabids</taxon>
        <taxon>Fabales</taxon>
        <taxon>Fabaceae</taxon>
        <taxon>Papilionoideae</taxon>
        <taxon>50 kb inversion clade</taxon>
        <taxon>NPAAA clade</taxon>
        <taxon>indigoferoid/millettioid clade</taxon>
        <taxon>Phaseoleae</taxon>
        <taxon>Mucuna</taxon>
    </lineage>
</organism>
<dbReference type="GO" id="GO:0016787">
    <property type="term" value="F:hydrolase activity"/>
    <property type="evidence" value="ECO:0007669"/>
    <property type="project" value="UniProtKB-KW"/>
</dbReference>
<dbReference type="EMBL" id="QJKJ01010203">
    <property type="protein sequence ID" value="RDX74366.1"/>
    <property type="molecule type" value="Genomic_DNA"/>
</dbReference>
<evidence type="ECO:0000256" key="2">
    <source>
        <dbReference type="ARBA" id="ARBA00022695"/>
    </source>
</evidence>